<dbReference type="AlphaFoldDB" id="A0A9P6QBD5"/>
<feature type="region of interest" description="Disordered" evidence="1">
    <location>
        <begin position="219"/>
        <end position="352"/>
    </location>
</feature>
<reference evidence="2" key="1">
    <citation type="journal article" date="2020" name="Fungal Divers.">
        <title>Resolving the Mortierellaceae phylogeny through synthesis of multi-gene phylogenetics and phylogenomics.</title>
        <authorList>
            <person name="Vandepol N."/>
            <person name="Liber J."/>
            <person name="Desiro A."/>
            <person name="Na H."/>
            <person name="Kennedy M."/>
            <person name="Barry K."/>
            <person name="Grigoriev I.V."/>
            <person name="Miller A.N."/>
            <person name="O'Donnell K."/>
            <person name="Stajich J.E."/>
            <person name="Bonito G."/>
        </authorList>
    </citation>
    <scope>NUCLEOTIDE SEQUENCE</scope>
    <source>
        <strain evidence="2">BC1065</strain>
    </source>
</reference>
<comment type="caution">
    <text evidence="2">The sequence shown here is derived from an EMBL/GenBank/DDBJ whole genome shotgun (WGS) entry which is preliminary data.</text>
</comment>
<sequence>MTKEHSPSPSRVQDGSFYNAALTIVRQVLNRRINRNAQESLARVHRALLMQDIQDYLSGSNRYLLRVFVNVDYRLSKPAMIPGNRCVPLEDYVAHVLRPEIELRIQTWDEAEYQRPPLPVPRNVSLVTLTGWMLTYPIIYVIPKSRRRTIAKTYHSDDGDHSEEVDDEEEDEDNDLLGRNCLANYPLVVTRISLEPNSEIAGLQEHAFMSFSFPADLDPPGNAECDDGCHRGSRPPSQDFSSLPPARTSSDGRHPLRTNSSSTQDSIMSAESTSSPLTITSADSERFYPDDDDIESAVLSPRPTNGSHVLIPQPPVASAAAAAADAPRMNDKKEQIAPTKTDRADQQAEQQEEAVEEQEVCVFAAGRSFLHQLHVRFQQQKLWTNWQVGQETVTLPVVAM</sequence>
<evidence type="ECO:0000313" key="2">
    <source>
        <dbReference type="EMBL" id="KAG0263433.1"/>
    </source>
</evidence>
<feature type="compositionally biased region" description="Acidic residues" evidence="1">
    <location>
        <begin position="160"/>
        <end position="174"/>
    </location>
</feature>
<feature type="compositionally biased region" description="Basic and acidic residues" evidence="1">
    <location>
        <begin position="328"/>
        <end position="346"/>
    </location>
</feature>
<keyword evidence="3" id="KW-1185">Reference proteome</keyword>
<evidence type="ECO:0000256" key="1">
    <source>
        <dbReference type="SAM" id="MobiDB-lite"/>
    </source>
</evidence>
<dbReference type="EMBL" id="JAAAJB010000161">
    <property type="protein sequence ID" value="KAG0263433.1"/>
    <property type="molecule type" value="Genomic_DNA"/>
</dbReference>
<dbReference type="Proteomes" id="UP000807716">
    <property type="component" value="Unassembled WGS sequence"/>
</dbReference>
<organism evidence="2 3">
    <name type="scientific">Actinomortierella ambigua</name>
    <dbReference type="NCBI Taxonomy" id="1343610"/>
    <lineage>
        <taxon>Eukaryota</taxon>
        <taxon>Fungi</taxon>
        <taxon>Fungi incertae sedis</taxon>
        <taxon>Mucoromycota</taxon>
        <taxon>Mortierellomycotina</taxon>
        <taxon>Mortierellomycetes</taxon>
        <taxon>Mortierellales</taxon>
        <taxon>Mortierellaceae</taxon>
        <taxon>Actinomortierella</taxon>
    </lineage>
</organism>
<evidence type="ECO:0000313" key="3">
    <source>
        <dbReference type="Proteomes" id="UP000807716"/>
    </source>
</evidence>
<feature type="compositionally biased region" description="Low complexity" evidence="1">
    <location>
        <begin position="317"/>
        <end position="326"/>
    </location>
</feature>
<accession>A0A9P6QBD5</accession>
<protein>
    <submittedName>
        <fullName evidence="2">Uncharacterized protein</fullName>
    </submittedName>
</protein>
<gene>
    <name evidence="2" type="ORF">DFQ27_001762</name>
</gene>
<name>A0A9P6QBD5_9FUNG</name>
<dbReference type="OrthoDB" id="2395010at2759"/>
<feature type="region of interest" description="Disordered" evidence="1">
    <location>
        <begin position="154"/>
        <end position="174"/>
    </location>
</feature>
<feature type="compositionally biased region" description="Polar residues" evidence="1">
    <location>
        <begin position="257"/>
        <end position="282"/>
    </location>
</feature>
<proteinExistence type="predicted"/>